<accession>A0A4R7AWB8</accession>
<dbReference type="RefSeq" id="WP_133684213.1">
    <property type="nucleotide sequence ID" value="NZ_SNZP01000022.1"/>
</dbReference>
<keyword evidence="2" id="KW-0449">Lipoprotein</keyword>
<evidence type="ECO:0000313" key="3">
    <source>
        <dbReference type="Proteomes" id="UP000295611"/>
    </source>
</evidence>
<dbReference type="AlphaFoldDB" id="A0A4R7AWB8"/>
<dbReference type="Pfam" id="PF05433">
    <property type="entry name" value="Rick_17kDa_Anti"/>
    <property type="match status" value="1"/>
</dbReference>
<sequence length="72" mass="7362">MENKRRLLVLCVVAVTMTGCAEMPRQQRNTAIGATAGAVAGSILTDGDPLATLGGAAIGGVIGYKTTPTRHH</sequence>
<proteinExistence type="predicted"/>
<evidence type="ECO:0000313" key="2">
    <source>
        <dbReference type="EMBL" id="TDR70635.1"/>
    </source>
</evidence>
<name>A0A4R7AWB8_9NEIS</name>
<protein>
    <submittedName>
        <fullName evidence="2">Osmotically inducible lipoprotein OsmB</fullName>
    </submittedName>
</protein>
<organism evidence="2 3">
    <name type="scientific">Paludibacterium purpuratum</name>
    <dbReference type="NCBI Taxonomy" id="1144873"/>
    <lineage>
        <taxon>Bacteria</taxon>
        <taxon>Pseudomonadati</taxon>
        <taxon>Pseudomonadota</taxon>
        <taxon>Betaproteobacteria</taxon>
        <taxon>Neisseriales</taxon>
        <taxon>Chromobacteriaceae</taxon>
        <taxon>Paludibacterium</taxon>
    </lineage>
</organism>
<evidence type="ECO:0000259" key="1">
    <source>
        <dbReference type="Pfam" id="PF05433"/>
    </source>
</evidence>
<feature type="domain" description="Glycine zipper 2TM" evidence="1">
    <location>
        <begin position="30"/>
        <end position="65"/>
    </location>
</feature>
<dbReference type="EMBL" id="SNZP01000022">
    <property type="protein sequence ID" value="TDR70635.1"/>
    <property type="molecule type" value="Genomic_DNA"/>
</dbReference>
<comment type="caution">
    <text evidence="2">The sequence shown here is derived from an EMBL/GenBank/DDBJ whole genome shotgun (WGS) entry which is preliminary data.</text>
</comment>
<dbReference type="Proteomes" id="UP000295611">
    <property type="component" value="Unassembled WGS sequence"/>
</dbReference>
<reference evidence="2 3" key="1">
    <citation type="submission" date="2019-03" db="EMBL/GenBank/DDBJ databases">
        <title>Genomic Encyclopedia of Type Strains, Phase III (KMG-III): the genomes of soil and plant-associated and newly described type strains.</title>
        <authorList>
            <person name="Whitman W."/>
        </authorList>
    </citation>
    <scope>NUCLEOTIDE SEQUENCE [LARGE SCALE GENOMIC DNA]</scope>
    <source>
        <strain evidence="2 3">CECT 8976</strain>
    </source>
</reference>
<dbReference type="PROSITE" id="PS51257">
    <property type="entry name" value="PROKAR_LIPOPROTEIN"/>
    <property type="match status" value="1"/>
</dbReference>
<dbReference type="GO" id="GO:0019867">
    <property type="term" value="C:outer membrane"/>
    <property type="evidence" value="ECO:0007669"/>
    <property type="project" value="InterPro"/>
</dbReference>
<dbReference type="InterPro" id="IPR008816">
    <property type="entry name" value="Gly_zipper_2TM_dom"/>
</dbReference>
<keyword evidence="3" id="KW-1185">Reference proteome</keyword>
<gene>
    <name evidence="2" type="ORF">DFP86_12237</name>
</gene>